<evidence type="ECO:0000313" key="1">
    <source>
        <dbReference type="EMBL" id="JAH50408.1"/>
    </source>
</evidence>
<dbReference type="EMBL" id="GBXM01058169">
    <property type="protein sequence ID" value="JAH50408.1"/>
    <property type="molecule type" value="Transcribed_RNA"/>
</dbReference>
<reference evidence="1" key="1">
    <citation type="submission" date="2014-11" db="EMBL/GenBank/DDBJ databases">
        <authorList>
            <person name="Amaro Gonzalez C."/>
        </authorList>
    </citation>
    <scope>NUCLEOTIDE SEQUENCE</scope>
</reference>
<dbReference type="AlphaFoldDB" id="A0A0E9TCG3"/>
<protein>
    <submittedName>
        <fullName evidence="1">Uncharacterized protein</fullName>
    </submittedName>
</protein>
<sequence>MPRIHTYNRRKTTALLISGYLQLAIYKLASYNVTHLHFCNCCPNATRSKQITLPS</sequence>
<reference evidence="1" key="2">
    <citation type="journal article" date="2015" name="Fish Shellfish Immunol.">
        <title>Early steps in the European eel (Anguilla anguilla)-Vibrio vulnificus interaction in the gills: Role of the RtxA13 toxin.</title>
        <authorList>
            <person name="Callol A."/>
            <person name="Pajuelo D."/>
            <person name="Ebbesson L."/>
            <person name="Teles M."/>
            <person name="MacKenzie S."/>
            <person name="Amaro C."/>
        </authorList>
    </citation>
    <scope>NUCLEOTIDE SEQUENCE</scope>
</reference>
<accession>A0A0E9TCG3</accession>
<organism evidence="1">
    <name type="scientific">Anguilla anguilla</name>
    <name type="common">European freshwater eel</name>
    <name type="synonym">Muraena anguilla</name>
    <dbReference type="NCBI Taxonomy" id="7936"/>
    <lineage>
        <taxon>Eukaryota</taxon>
        <taxon>Metazoa</taxon>
        <taxon>Chordata</taxon>
        <taxon>Craniata</taxon>
        <taxon>Vertebrata</taxon>
        <taxon>Euteleostomi</taxon>
        <taxon>Actinopterygii</taxon>
        <taxon>Neopterygii</taxon>
        <taxon>Teleostei</taxon>
        <taxon>Anguilliformes</taxon>
        <taxon>Anguillidae</taxon>
        <taxon>Anguilla</taxon>
    </lineage>
</organism>
<name>A0A0E9TCG3_ANGAN</name>
<proteinExistence type="predicted"/>